<dbReference type="OrthoDB" id="9792987at2"/>
<organism evidence="1 2">
    <name type="scientific">Aerococcus viridans</name>
    <dbReference type="NCBI Taxonomy" id="1377"/>
    <lineage>
        <taxon>Bacteria</taxon>
        <taxon>Bacillati</taxon>
        <taxon>Bacillota</taxon>
        <taxon>Bacilli</taxon>
        <taxon>Lactobacillales</taxon>
        <taxon>Aerococcaceae</taxon>
        <taxon>Aerococcus</taxon>
    </lineage>
</organism>
<proteinExistence type="predicted"/>
<name>A0A2N6UGT2_9LACT</name>
<accession>A0A2N6UGT2</accession>
<sequence>MVDDIQPFTQDEFEEKVKDFNEITANVAQEMLEDDEAKLLFIGRSTCPFCRKYLPKLIQALGNDVNNTYYLNSEQTVTDDALSDFRFEVGAKTVPSLVYIGGDGKFKNLNADSSDSVDKIAQAIYG</sequence>
<comment type="caution">
    <text evidence="1">The sequence shown here is derived from an EMBL/GenBank/DDBJ whole genome shotgun (WGS) entry which is preliminary data.</text>
</comment>
<reference evidence="1 2" key="1">
    <citation type="submission" date="2017-09" db="EMBL/GenBank/DDBJ databases">
        <title>Bacterial strain isolated from the female urinary microbiota.</title>
        <authorList>
            <person name="Thomas-White K."/>
            <person name="Kumar N."/>
            <person name="Forster S."/>
            <person name="Putonti C."/>
            <person name="Lawley T."/>
            <person name="Wolfe A.J."/>
        </authorList>
    </citation>
    <scope>NUCLEOTIDE SEQUENCE [LARGE SCALE GENOMIC DNA]</scope>
    <source>
        <strain evidence="1 2">UMB0240</strain>
    </source>
</reference>
<evidence type="ECO:0000313" key="2">
    <source>
        <dbReference type="Proteomes" id="UP000235701"/>
    </source>
</evidence>
<evidence type="ECO:0000313" key="1">
    <source>
        <dbReference type="EMBL" id="PMC80716.1"/>
    </source>
</evidence>
<dbReference type="EMBL" id="PNHQ01000001">
    <property type="protein sequence ID" value="PMC80716.1"/>
    <property type="molecule type" value="Genomic_DNA"/>
</dbReference>
<protein>
    <submittedName>
        <fullName evidence="1">Bacterocin transport accessory protein</fullName>
    </submittedName>
</protein>
<dbReference type="RefSeq" id="WP_102198681.1">
    <property type="nucleotide sequence ID" value="NZ_PNHQ01000001.1"/>
</dbReference>
<dbReference type="AlphaFoldDB" id="A0A2N6UGT2"/>
<dbReference type="Proteomes" id="UP000235701">
    <property type="component" value="Unassembled WGS sequence"/>
</dbReference>
<dbReference type="InterPro" id="IPR036249">
    <property type="entry name" value="Thioredoxin-like_sf"/>
</dbReference>
<dbReference type="Pfam" id="PF20207">
    <property type="entry name" value="DUF6568"/>
    <property type="match status" value="1"/>
</dbReference>
<dbReference type="InterPro" id="IPR046698">
    <property type="entry name" value="PedC-like"/>
</dbReference>
<dbReference type="Gene3D" id="3.40.30.10">
    <property type="entry name" value="Glutaredoxin"/>
    <property type="match status" value="1"/>
</dbReference>
<dbReference type="SUPFAM" id="SSF52833">
    <property type="entry name" value="Thioredoxin-like"/>
    <property type="match status" value="1"/>
</dbReference>
<gene>
    <name evidence="1" type="ORF">CJ191_00925</name>
</gene>
<keyword evidence="2" id="KW-1185">Reference proteome</keyword>